<evidence type="ECO:0000313" key="4">
    <source>
        <dbReference type="Proteomes" id="UP001642540"/>
    </source>
</evidence>
<dbReference type="InterPro" id="IPR011009">
    <property type="entry name" value="Kinase-like_dom_sf"/>
</dbReference>
<reference evidence="3 4" key="1">
    <citation type="submission" date="2024-08" db="EMBL/GenBank/DDBJ databases">
        <authorList>
            <person name="Cucini C."/>
            <person name="Frati F."/>
        </authorList>
    </citation>
    <scope>NUCLEOTIDE SEQUENCE [LARGE SCALE GENOMIC DNA]</scope>
</reference>
<dbReference type="InterPro" id="IPR024104">
    <property type="entry name" value="Tribbles/Ser_Thr_kinase_40"/>
</dbReference>
<dbReference type="InterPro" id="IPR000719">
    <property type="entry name" value="Prot_kinase_dom"/>
</dbReference>
<feature type="compositionally biased region" description="Polar residues" evidence="1">
    <location>
        <begin position="1"/>
        <end position="17"/>
    </location>
</feature>
<feature type="domain" description="Protein kinase" evidence="2">
    <location>
        <begin position="69"/>
        <end position="374"/>
    </location>
</feature>
<proteinExistence type="predicted"/>
<dbReference type="SMART" id="SM00220">
    <property type="entry name" value="S_TKc"/>
    <property type="match status" value="1"/>
</dbReference>
<dbReference type="PANTHER" id="PTHR22961">
    <property type="entry name" value="SER/THR PROTEIN KINASE-TRB"/>
    <property type="match status" value="1"/>
</dbReference>
<keyword evidence="4" id="KW-1185">Reference proteome</keyword>
<gene>
    <name evidence="3" type="ORF">ODALV1_LOCUS3785</name>
</gene>
<dbReference type="Proteomes" id="UP001642540">
    <property type="component" value="Unassembled WGS sequence"/>
</dbReference>
<evidence type="ECO:0000256" key="1">
    <source>
        <dbReference type="SAM" id="MobiDB-lite"/>
    </source>
</evidence>
<dbReference type="PANTHER" id="PTHR22961:SF16">
    <property type="entry name" value="SERINE_THREONINE-PROTEIN KINASE 40"/>
    <property type="match status" value="1"/>
</dbReference>
<dbReference type="PROSITE" id="PS50011">
    <property type="entry name" value="PROTEIN_KINASE_DOM"/>
    <property type="match status" value="1"/>
</dbReference>
<feature type="region of interest" description="Disordered" evidence="1">
    <location>
        <begin position="1"/>
        <end position="54"/>
    </location>
</feature>
<feature type="compositionally biased region" description="Basic residues" evidence="1">
    <location>
        <begin position="19"/>
        <end position="44"/>
    </location>
</feature>
<name>A0ABP1PTY3_9HEXA</name>
<sequence length="487" mass="54241">MSTPGSSTPQALPSQPVTKRPRGRPKGSKSVTSKRKTGNGKRKHVEPPVPQPAETVIDAAVAPPAKIAKSTIITVGDYYLGPELEKTPVKCIRQYLARKPGCDNFYVVKMLTLKDKDSKEPDTRDYLQGKNLLHTEHTILSLLEGEEGVVQGHGLFRATMDETTTNEDGPKVTKPVTKVCLAVDCFVNHDFSPKYREITNLHDLMVKEQIMLESKAIRIFYDVVKIVERLHKLNIVHRDIKLGTMIMNKSTGEMKLANFCLGVHLTSDNDHLCDKQGTPAYIAPDVLVGKPYIGKPCDMWGLGISLYTMVYGRFPFREESIPEQYRKIITGAFVIPVGFKVSDKTVGLIKSLLDLNPLKRPNASQVVKIVEEIILTEDSMMLDSDLQTVPNIYITMEEYEERIAANQRAESEAAILDFEAFVAKTIGDIRSPGENASPTNVDNTIADFPNLPGNSDLEKIQRQLALSRLYEDSGLPKPPGVLFAWFF</sequence>
<evidence type="ECO:0000313" key="3">
    <source>
        <dbReference type="EMBL" id="CAL8077341.1"/>
    </source>
</evidence>
<protein>
    <recommendedName>
        <fullName evidence="2">Protein kinase domain-containing protein</fullName>
    </recommendedName>
</protein>
<dbReference type="SUPFAM" id="SSF56112">
    <property type="entry name" value="Protein kinase-like (PK-like)"/>
    <property type="match status" value="1"/>
</dbReference>
<dbReference type="Pfam" id="PF00069">
    <property type="entry name" value="Pkinase"/>
    <property type="match status" value="1"/>
</dbReference>
<accession>A0ABP1PTY3</accession>
<dbReference type="Gene3D" id="1.10.510.10">
    <property type="entry name" value="Transferase(Phosphotransferase) domain 1"/>
    <property type="match status" value="1"/>
</dbReference>
<evidence type="ECO:0000259" key="2">
    <source>
        <dbReference type="PROSITE" id="PS50011"/>
    </source>
</evidence>
<comment type="caution">
    <text evidence="3">The sequence shown here is derived from an EMBL/GenBank/DDBJ whole genome shotgun (WGS) entry which is preliminary data.</text>
</comment>
<dbReference type="EMBL" id="CAXLJM020000012">
    <property type="protein sequence ID" value="CAL8077341.1"/>
    <property type="molecule type" value="Genomic_DNA"/>
</dbReference>
<organism evidence="3 4">
    <name type="scientific">Orchesella dallaii</name>
    <dbReference type="NCBI Taxonomy" id="48710"/>
    <lineage>
        <taxon>Eukaryota</taxon>
        <taxon>Metazoa</taxon>
        <taxon>Ecdysozoa</taxon>
        <taxon>Arthropoda</taxon>
        <taxon>Hexapoda</taxon>
        <taxon>Collembola</taxon>
        <taxon>Entomobryomorpha</taxon>
        <taxon>Entomobryoidea</taxon>
        <taxon>Orchesellidae</taxon>
        <taxon>Orchesellinae</taxon>
        <taxon>Orchesella</taxon>
    </lineage>
</organism>